<name>A0A645D2Q9_9ZZZZ</name>
<comment type="caution">
    <text evidence="2">The sequence shown here is derived from an EMBL/GenBank/DDBJ whole genome shotgun (WGS) entry which is preliminary data.</text>
</comment>
<dbReference type="EMBL" id="VSSQ01032398">
    <property type="protein sequence ID" value="MPM83646.1"/>
    <property type="molecule type" value="Genomic_DNA"/>
</dbReference>
<reference evidence="2" key="1">
    <citation type="submission" date="2019-08" db="EMBL/GenBank/DDBJ databases">
        <authorList>
            <person name="Kucharzyk K."/>
            <person name="Murdoch R.W."/>
            <person name="Higgins S."/>
            <person name="Loffler F."/>
        </authorList>
    </citation>
    <scope>NUCLEOTIDE SEQUENCE</scope>
</reference>
<accession>A0A645D2Q9</accession>
<evidence type="ECO:0000259" key="1">
    <source>
        <dbReference type="Pfam" id="PF13338"/>
    </source>
</evidence>
<proteinExistence type="predicted"/>
<organism evidence="2">
    <name type="scientific">bioreactor metagenome</name>
    <dbReference type="NCBI Taxonomy" id="1076179"/>
    <lineage>
        <taxon>unclassified sequences</taxon>
        <taxon>metagenomes</taxon>
        <taxon>ecological metagenomes</taxon>
    </lineage>
</organism>
<evidence type="ECO:0000313" key="2">
    <source>
        <dbReference type="EMBL" id="MPM83646.1"/>
    </source>
</evidence>
<feature type="domain" description="AbiEi antitoxin N-terminal" evidence="1">
    <location>
        <begin position="24"/>
        <end position="71"/>
    </location>
</feature>
<dbReference type="AlphaFoldDB" id="A0A645D2Q9"/>
<gene>
    <name evidence="2" type="ORF">SDC9_130715</name>
</gene>
<dbReference type="Pfam" id="PF13338">
    <property type="entry name" value="AbiEi_4"/>
    <property type="match status" value="1"/>
</dbReference>
<protein>
    <recommendedName>
        <fullName evidence="1">AbiEi antitoxin N-terminal domain-containing protein</fullName>
    </recommendedName>
</protein>
<dbReference type="InterPro" id="IPR025159">
    <property type="entry name" value="AbiEi_N"/>
</dbReference>
<sequence>MLNIISIRKSTNKGVGNIKAINSRIHEEIKRNNNVITTSQVLQLGFSKTLITKYVHAGLLERCGHGVYTLPGRLVDDMHALMLRSSKIIFSHDTALFLNGLAERTPFRHTVTIPSDSSLPASIKNTCTCFYIKPELHTLGMIVRKTTFGNPVRCYNMERTICDLLRSRSRCDEETVIGAIKNYAASKDKNLNLLADYARSLKVEKSLRRYMEVLL</sequence>